<dbReference type="Proteomes" id="UP000809621">
    <property type="component" value="Unassembled WGS sequence"/>
</dbReference>
<keyword evidence="1" id="KW-0812">Transmembrane</keyword>
<keyword evidence="3" id="KW-1185">Reference proteome</keyword>
<evidence type="ECO:0000313" key="3">
    <source>
        <dbReference type="Proteomes" id="UP000809621"/>
    </source>
</evidence>
<sequence length="139" mass="15244">MTSNIPFLTKSIIGITAVVIANQYWSWFTVDSLNTAILVGVIMQVCLSFFIWLEGYAASQWQQKGSTKLHKIGRGVTSYISLVGGKFVTMGIIGALFGSSVVMTGYFNGIVVFFGLIFLILGFEKAVEKTFYTSELETA</sequence>
<protein>
    <submittedName>
        <fullName evidence="2">Uncharacterized protein</fullName>
    </submittedName>
</protein>
<comment type="caution">
    <text evidence="2">The sequence shown here is derived from an EMBL/GenBank/DDBJ whole genome shotgun (WGS) entry which is preliminary data.</text>
</comment>
<proteinExistence type="predicted"/>
<organism evidence="2 3">
    <name type="scientific">Vibrio ulleungensis</name>
    <dbReference type="NCBI Taxonomy" id="2807619"/>
    <lineage>
        <taxon>Bacteria</taxon>
        <taxon>Pseudomonadati</taxon>
        <taxon>Pseudomonadota</taxon>
        <taxon>Gammaproteobacteria</taxon>
        <taxon>Vibrionales</taxon>
        <taxon>Vibrionaceae</taxon>
        <taxon>Vibrio</taxon>
    </lineage>
</organism>
<keyword evidence="1" id="KW-1133">Transmembrane helix</keyword>
<feature type="transmembrane region" description="Helical" evidence="1">
    <location>
        <begin position="105"/>
        <end position="123"/>
    </location>
</feature>
<dbReference type="RefSeq" id="WP_205156936.1">
    <property type="nucleotide sequence ID" value="NZ_JAFEUM010000001.1"/>
</dbReference>
<evidence type="ECO:0000256" key="1">
    <source>
        <dbReference type="SAM" id="Phobius"/>
    </source>
</evidence>
<evidence type="ECO:0000313" key="2">
    <source>
        <dbReference type="EMBL" id="MBM7035326.1"/>
    </source>
</evidence>
<gene>
    <name evidence="2" type="ORF">JQC93_02815</name>
</gene>
<keyword evidence="1" id="KW-0472">Membrane</keyword>
<accession>A0ABS2HHP4</accession>
<reference evidence="2 3" key="1">
    <citation type="submission" date="2021-02" db="EMBL/GenBank/DDBJ databases">
        <authorList>
            <person name="Park J.-S."/>
        </authorList>
    </citation>
    <scope>NUCLEOTIDE SEQUENCE [LARGE SCALE GENOMIC DNA]</scope>
    <source>
        <strain evidence="2 3">188UL20-2</strain>
    </source>
</reference>
<name>A0ABS2HHP4_9VIBR</name>
<feature type="transmembrane region" description="Helical" evidence="1">
    <location>
        <begin position="37"/>
        <end position="58"/>
    </location>
</feature>
<feature type="transmembrane region" description="Helical" evidence="1">
    <location>
        <begin position="79"/>
        <end position="99"/>
    </location>
</feature>
<dbReference type="EMBL" id="JAFEUM010000001">
    <property type="protein sequence ID" value="MBM7035326.1"/>
    <property type="molecule type" value="Genomic_DNA"/>
</dbReference>
<feature type="transmembrane region" description="Helical" evidence="1">
    <location>
        <begin position="7"/>
        <end position="25"/>
    </location>
</feature>